<dbReference type="Proteomes" id="UP001199106">
    <property type="component" value="Unassembled WGS sequence"/>
</dbReference>
<comment type="caution">
    <text evidence="1">The sequence shown here is derived from an EMBL/GenBank/DDBJ whole genome shotgun (WGS) entry which is preliminary data.</text>
</comment>
<dbReference type="Gene3D" id="1.25.40.20">
    <property type="entry name" value="Ankyrin repeat-containing domain"/>
    <property type="match status" value="1"/>
</dbReference>
<dbReference type="AlphaFoldDB" id="A0AAD4FAK9"/>
<protein>
    <submittedName>
        <fullName evidence="1">Uncharacterized protein</fullName>
    </submittedName>
</protein>
<evidence type="ECO:0000313" key="1">
    <source>
        <dbReference type="EMBL" id="KAG9186385.1"/>
    </source>
</evidence>
<dbReference type="InterPro" id="IPR036770">
    <property type="entry name" value="Ankyrin_rpt-contain_sf"/>
</dbReference>
<gene>
    <name evidence="1" type="ORF">G6011_02941</name>
</gene>
<accession>A0AAD4FAK9</accession>
<dbReference type="EMBL" id="JAANER010000009">
    <property type="protein sequence ID" value="KAG9186385.1"/>
    <property type="molecule type" value="Genomic_DNA"/>
</dbReference>
<name>A0AAD4FAK9_9PLEO</name>
<sequence length="446" mass="49866">MELLDLPPEIYQRIVRFLVKKHGLVEAWKIRGISKAFKTYITYEVLAAPSFYAYNKTRAGRDILRNNLADFLYVRSNTLNHFARPHVPNFIRDVMLVMKPWVIGDEATSKLRKALCELFVRNKVDALKCVLTDIYKLKKALREGISSPNTVTLIAAAVATGNVDALRHFSKESKESLSVTSPAFGYPLDAAVYVGHLGLVKVIAQQAITNKSHTVVDVKHAEHLSFRQAVCTGIECDRDEIVTHLIGKYLEAFGSITGPCMETWLSTAIVHRNSHVLQLLLTIPTQASESAFYDAFQTAFRDFKPALTGLFFSPSRNSLSINQVYGYTYPLLTAITTIKGPQHTKLFVKTLLKLGADANGPEYLAGLDRPLCVAWKREFHEAFLTLLEAGANPWLVFSAKKIRGIMNKHGKATEIGKALIVAYRKAKRLNPSQEDEGFLADVEQKL</sequence>
<organism evidence="1 2">
    <name type="scientific">Alternaria panax</name>
    <dbReference type="NCBI Taxonomy" id="48097"/>
    <lineage>
        <taxon>Eukaryota</taxon>
        <taxon>Fungi</taxon>
        <taxon>Dikarya</taxon>
        <taxon>Ascomycota</taxon>
        <taxon>Pezizomycotina</taxon>
        <taxon>Dothideomycetes</taxon>
        <taxon>Pleosporomycetidae</taxon>
        <taxon>Pleosporales</taxon>
        <taxon>Pleosporineae</taxon>
        <taxon>Pleosporaceae</taxon>
        <taxon>Alternaria</taxon>
        <taxon>Alternaria sect. Panax</taxon>
    </lineage>
</organism>
<evidence type="ECO:0000313" key="2">
    <source>
        <dbReference type="Proteomes" id="UP001199106"/>
    </source>
</evidence>
<reference evidence="1" key="1">
    <citation type="submission" date="2021-07" db="EMBL/GenBank/DDBJ databases">
        <title>Genome Resource of American Ginseng Black Spot Pathogen Alternaria panax.</title>
        <authorList>
            <person name="Qiu C."/>
            <person name="Wang W."/>
            <person name="Liu Z."/>
        </authorList>
    </citation>
    <scope>NUCLEOTIDE SEQUENCE</scope>
    <source>
        <strain evidence="1">BNCC115425</strain>
    </source>
</reference>
<keyword evidence="2" id="KW-1185">Reference proteome</keyword>
<dbReference type="SUPFAM" id="SSF48403">
    <property type="entry name" value="Ankyrin repeat"/>
    <property type="match status" value="1"/>
</dbReference>
<proteinExistence type="predicted"/>